<organism evidence="2 3">
    <name type="scientific">Lasius platythorax</name>
    <dbReference type="NCBI Taxonomy" id="488582"/>
    <lineage>
        <taxon>Eukaryota</taxon>
        <taxon>Metazoa</taxon>
        <taxon>Ecdysozoa</taxon>
        <taxon>Arthropoda</taxon>
        <taxon>Hexapoda</taxon>
        <taxon>Insecta</taxon>
        <taxon>Pterygota</taxon>
        <taxon>Neoptera</taxon>
        <taxon>Endopterygota</taxon>
        <taxon>Hymenoptera</taxon>
        <taxon>Apocrita</taxon>
        <taxon>Aculeata</taxon>
        <taxon>Formicoidea</taxon>
        <taxon>Formicidae</taxon>
        <taxon>Formicinae</taxon>
        <taxon>Lasius</taxon>
        <taxon>Lasius</taxon>
    </lineage>
</organism>
<sequence>MPTFAFRAKQPTTTALSSSGPWQRGSSYHGQRGCIDDVTTRNENDRVCLWSLVVAKRKRTSGMRNVITH</sequence>
<protein>
    <submittedName>
        <fullName evidence="2">Uncharacterized protein</fullName>
    </submittedName>
</protein>
<dbReference type="EMBL" id="OZ034825">
    <property type="protein sequence ID" value="CAL1679533.1"/>
    <property type="molecule type" value="Genomic_DNA"/>
</dbReference>
<name>A0AAV2NHP0_9HYME</name>
<evidence type="ECO:0000256" key="1">
    <source>
        <dbReference type="SAM" id="MobiDB-lite"/>
    </source>
</evidence>
<evidence type="ECO:0000313" key="2">
    <source>
        <dbReference type="EMBL" id="CAL1679533.1"/>
    </source>
</evidence>
<accession>A0AAV2NHP0</accession>
<feature type="region of interest" description="Disordered" evidence="1">
    <location>
        <begin position="1"/>
        <end position="31"/>
    </location>
</feature>
<reference evidence="2" key="1">
    <citation type="submission" date="2024-04" db="EMBL/GenBank/DDBJ databases">
        <authorList>
            <consortium name="Molecular Ecology Group"/>
        </authorList>
    </citation>
    <scope>NUCLEOTIDE SEQUENCE</scope>
</reference>
<dbReference type="AlphaFoldDB" id="A0AAV2NHP0"/>
<keyword evidence="3" id="KW-1185">Reference proteome</keyword>
<dbReference type="Proteomes" id="UP001497644">
    <property type="component" value="Chromosome 2"/>
</dbReference>
<evidence type="ECO:0000313" key="3">
    <source>
        <dbReference type="Proteomes" id="UP001497644"/>
    </source>
</evidence>
<feature type="compositionally biased region" description="Polar residues" evidence="1">
    <location>
        <begin position="10"/>
        <end position="29"/>
    </location>
</feature>
<proteinExistence type="predicted"/>
<gene>
    <name evidence="2" type="ORF">LPLAT_LOCUS5706</name>
</gene>